<feature type="binding site" evidence="9">
    <location>
        <position position="67"/>
    </location>
    <ligand>
        <name>Zn(2+)</name>
        <dbReference type="ChEBI" id="CHEBI:29105"/>
        <label>1</label>
    </ligand>
</feature>
<feature type="binding site" evidence="9">
    <location>
        <position position="182"/>
    </location>
    <ligand>
        <name>Zn(2+)</name>
        <dbReference type="ChEBI" id="CHEBI:29105"/>
        <label>3</label>
    </ligand>
</feature>
<dbReference type="InterPro" id="IPR018246">
    <property type="entry name" value="AP_endonuc_F2_Zn_BS"/>
</dbReference>
<feature type="binding site" evidence="9">
    <location>
        <position position="231"/>
    </location>
    <ligand>
        <name>Zn(2+)</name>
        <dbReference type="ChEBI" id="CHEBI:29105"/>
        <label>3</label>
    </ligand>
</feature>
<feature type="binding site" evidence="9">
    <location>
        <position position="229"/>
    </location>
    <ligand>
        <name>Zn(2+)</name>
        <dbReference type="ChEBI" id="CHEBI:29105"/>
        <label>3</label>
    </ligand>
</feature>
<dbReference type="HAMAP" id="MF_00152">
    <property type="entry name" value="Nfo"/>
    <property type="match status" value="1"/>
</dbReference>
<name>A0A4P2QAG5_SORCE</name>
<evidence type="ECO:0000256" key="6">
    <source>
        <dbReference type="ARBA" id="ARBA00022801"/>
    </source>
</evidence>
<dbReference type="EMBL" id="CP012670">
    <property type="protein sequence ID" value="AUX26654.1"/>
    <property type="molecule type" value="Genomic_DNA"/>
</dbReference>
<dbReference type="InterPro" id="IPR013022">
    <property type="entry name" value="Xyl_isomerase-like_TIM-brl"/>
</dbReference>
<evidence type="ECO:0000256" key="7">
    <source>
        <dbReference type="ARBA" id="ARBA00022833"/>
    </source>
</evidence>
<dbReference type="SUPFAM" id="SSF51658">
    <property type="entry name" value="Xylose isomerase-like"/>
    <property type="match status" value="1"/>
</dbReference>
<feature type="binding site" evidence="9">
    <location>
        <position position="144"/>
    </location>
    <ligand>
        <name>Zn(2+)</name>
        <dbReference type="ChEBI" id="CHEBI:29105"/>
        <label>1</label>
    </ligand>
</feature>
<dbReference type="GO" id="GO:0003677">
    <property type="term" value="F:DNA binding"/>
    <property type="evidence" value="ECO:0007669"/>
    <property type="project" value="InterPro"/>
</dbReference>
<dbReference type="PANTHER" id="PTHR21445">
    <property type="entry name" value="ENDONUCLEASE IV ENDODEOXYRIBONUCLEASE IV"/>
    <property type="match status" value="1"/>
</dbReference>
<feature type="binding site" evidence="9">
    <location>
        <position position="216"/>
    </location>
    <ligand>
        <name>Zn(2+)</name>
        <dbReference type="ChEBI" id="CHEBI:29105"/>
        <label>2</label>
    </ligand>
</feature>
<feature type="region of interest" description="Disordered" evidence="10">
    <location>
        <begin position="283"/>
        <end position="310"/>
    </location>
</feature>
<dbReference type="PANTHER" id="PTHR21445:SF0">
    <property type="entry name" value="APURINIC-APYRIMIDINIC ENDONUCLEASE"/>
    <property type="match status" value="1"/>
</dbReference>
<comment type="catalytic activity">
    <reaction evidence="9">
        <text>Endonucleolytic cleavage to 5'-phosphooligonucleotide end-products.</text>
        <dbReference type="EC" id="3.1.21.2"/>
    </reaction>
</comment>
<evidence type="ECO:0000256" key="3">
    <source>
        <dbReference type="ARBA" id="ARBA00022723"/>
    </source>
</evidence>
<dbReference type="NCBIfam" id="TIGR00587">
    <property type="entry name" value="nfo"/>
    <property type="match status" value="1"/>
</dbReference>
<dbReference type="GO" id="GO:0008081">
    <property type="term" value="F:phosphoric diester hydrolase activity"/>
    <property type="evidence" value="ECO:0007669"/>
    <property type="project" value="TreeGrafter"/>
</dbReference>
<feature type="binding site" evidence="9">
    <location>
        <position position="261"/>
    </location>
    <ligand>
        <name>Zn(2+)</name>
        <dbReference type="ChEBI" id="CHEBI:29105"/>
        <label>2</label>
    </ligand>
</feature>
<evidence type="ECO:0000313" key="12">
    <source>
        <dbReference type="EMBL" id="AUX26654.1"/>
    </source>
</evidence>
<evidence type="ECO:0000256" key="5">
    <source>
        <dbReference type="ARBA" id="ARBA00022763"/>
    </source>
</evidence>
<dbReference type="InterPro" id="IPR036237">
    <property type="entry name" value="Xyl_isomerase-like_sf"/>
</dbReference>
<feature type="compositionally biased region" description="Low complexity" evidence="10">
    <location>
        <begin position="285"/>
        <end position="298"/>
    </location>
</feature>
<dbReference type="Proteomes" id="UP000295781">
    <property type="component" value="Chromosome"/>
</dbReference>
<feature type="binding site" evidence="9">
    <location>
        <position position="179"/>
    </location>
    <ligand>
        <name>Zn(2+)</name>
        <dbReference type="ChEBI" id="CHEBI:29105"/>
        <label>2</label>
    </ligand>
</feature>
<dbReference type="Gene3D" id="3.20.20.150">
    <property type="entry name" value="Divalent-metal-dependent TIM barrel enzymes"/>
    <property type="match status" value="1"/>
</dbReference>
<organism evidence="12 13">
    <name type="scientific">Sorangium cellulosum</name>
    <name type="common">Polyangium cellulosum</name>
    <dbReference type="NCBI Taxonomy" id="56"/>
    <lineage>
        <taxon>Bacteria</taxon>
        <taxon>Pseudomonadati</taxon>
        <taxon>Myxococcota</taxon>
        <taxon>Polyangia</taxon>
        <taxon>Polyangiales</taxon>
        <taxon>Polyangiaceae</taxon>
        <taxon>Sorangium</taxon>
    </lineage>
</organism>
<dbReference type="GO" id="GO:0003906">
    <property type="term" value="F:DNA-(apurinic or apyrimidinic site) endonuclease activity"/>
    <property type="evidence" value="ECO:0007669"/>
    <property type="project" value="TreeGrafter"/>
</dbReference>
<sequence length="310" mass="33849">MIFGAHESVAGGLHRAIALAGEDRCEAIQVFTKVSGQWREPALSAEQIAAFRAARAAWAGAGRTLAHASYLINLCADDASILDRSREALFLELARCDALGIDFVVFHPGAHRGLGEEAGLDRIGESLAMVLARAKGLRATLCIENTAGQGTTLGDRIDRIAAMIERAGPERARLGVCIDTQHAFAAGHDLRSEAGYERFWADFDRQLGMDRLRCMHVNDSKAALGQRLDRHERIGDGEMGLAPFWRLANDPRLADVPAVIELPPLSKERRGYAEEIDRLRRLRGAAEPAAAPRALEAPRTPKRRPRIARG</sequence>
<keyword evidence="6 9" id="KW-0378">Hydrolase</keyword>
<dbReference type="Pfam" id="PF01261">
    <property type="entry name" value="AP_endonuc_2"/>
    <property type="match status" value="1"/>
</dbReference>
<dbReference type="SMART" id="SM00518">
    <property type="entry name" value="AP2Ec"/>
    <property type="match status" value="1"/>
</dbReference>
<dbReference type="CDD" id="cd00019">
    <property type="entry name" value="AP2Ec"/>
    <property type="match status" value="1"/>
</dbReference>
<evidence type="ECO:0000259" key="11">
    <source>
        <dbReference type="Pfam" id="PF01261"/>
    </source>
</evidence>
<dbReference type="GO" id="GO:0008833">
    <property type="term" value="F:deoxyribonuclease IV (phage-T4-induced) activity"/>
    <property type="evidence" value="ECO:0007669"/>
    <property type="project" value="UniProtKB-UniRule"/>
</dbReference>
<keyword evidence="2 9" id="KW-0540">Nuclease</keyword>
<evidence type="ECO:0000256" key="10">
    <source>
        <dbReference type="SAM" id="MobiDB-lite"/>
    </source>
</evidence>
<keyword evidence="7 9" id="KW-0862">Zinc</keyword>
<evidence type="ECO:0000256" key="2">
    <source>
        <dbReference type="ARBA" id="ARBA00022722"/>
    </source>
</evidence>
<evidence type="ECO:0000313" key="13">
    <source>
        <dbReference type="Proteomes" id="UP000295781"/>
    </source>
</evidence>
<keyword evidence="8 9" id="KW-0234">DNA repair</keyword>
<accession>A0A4P2QAG5</accession>
<dbReference type="PROSITE" id="PS00731">
    <property type="entry name" value="AP_NUCLEASE_F2_3"/>
    <property type="match status" value="1"/>
</dbReference>
<comment type="cofactor">
    <cofactor evidence="9">
        <name>Zn(2+)</name>
        <dbReference type="ChEBI" id="CHEBI:29105"/>
    </cofactor>
    <text evidence="9">Binds 3 Zn(2+) ions.</text>
</comment>
<gene>
    <name evidence="9 12" type="primary">nfo</name>
    <name evidence="12" type="ORF">SOCEGT47_072240</name>
</gene>
<keyword evidence="4 9" id="KW-0255">Endonuclease</keyword>
<feature type="domain" description="Xylose isomerase-like TIM barrel" evidence="11">
    <location>
        <begin position="25"/>
        <end position="281"/>
    </location>
</feature>
<dbReference type="GO" id="GO:0008270">
    <property type="term" value="F:zinc ion binding"/>
    <property type="evidence" value="ECO:0007669"/>
    <property type="project" value="UniProtKB-UniRule"/>
</dbReference>
<evidence type="ECO:0000256" key="4">
    <source>
        <dbReference type="ARBA" id="ARBA00022759"/>
    </source>
</evidence>
<feature type="compositionally biased region" description="Basic residues" evidence="10">
    <location>
        <begin position="300"/>
        <end position="310"/>
    </location>
</feature>
<evidence type="ECO:0000256" key="1">
    <source>
        <dbReference type="ARBA" id="ARBA00005340"/>
    </source>
</evidence>
<evidence type="ECO:0000256" key="9">
    <source>
        <dbReference type="HAMAP-Rule" id="MF_00152"/>
    </source>
</evidence>
<dbReference type="RefSeq" id="WP_242516687.1">
    <property type="nucleotide sequence ID" value="NZ_CP012670.1"/>
</dbReference>
<proteinExistence type="inferred from homology"/>
<comment type="function">
    <text evidence="9">Endonuclease IV plays a role in DNA repair. It cleaves phosphodiester bonds at apurinic or apyrimidinic (AP) sites, generating a 3'-hydroxyl group and a 5'-terminal sugar phosphate.</text>
</comment>
<protein>
    <recommendedName>
        <fullName evidence="9">Probable endonuclease 4</fullName>
        <ecNumber evidence="9">3.1.21.2</ecNumber>
    </recommendedName>
    <alternativeName>
        <fullName evidence="9">Endodeoxyribonuclease IV</fullName>
    </alternativeName>
    <alternativeName>
        <fullName evidence="9">Endonuclease IV</fullName>
    </alternativeName>
</protein>
<dbReference type="AlphaFoldDB" id="A0A4P2QAG5"/>
<comment type="similarity">
    <text evidence="1 9">Belongs to the AP endonuclease 2 family.</text>
</comment>
<keyword evidence="3 9" id="KW-0479">Metal-binding</keyword>
<feature type="binding site" evidence="9">
    <location>
        <position position="107"/>
    </location>
    <ligand>
        <name>Zn(2+)</name>
        <dbReference type="ChEBI" id="CHEBI:29105"/>
        <label>1</label>
    </ligand>
</feature>
<feature type="binding site" evidence="9">
    <location>
        <position position="144"/>
    </location>
    <ligand>
        <name>Zn(2+)</name>
        <dbReference type="ChEBI" id="CHEBI:29105"/>
        <label>2</label>
    </ligand>
</feature>
<dbReference type="PROSITE" id="PS00729">
    <property type="entry name" value="AP_NUCLEASE_F2_1"/>
    <property type="match status" value="1"/>
</dbReference>
<reference evidence="12 13" key="1">
    <citation type="submission" date="2015-09" db="EMBL/GenBank/DDBJ databases">
        <title>Sorangium comparison.</title>
        <authorList>
            <person name="Zaburannyi N."/>
            <person name="Bunk B."/>
            <person name="Overmann J."/>
            <person name="Mueller R."/>
        </authorList>
    </citation>
    <scope>NUCLEOTIDE SEQUENCE [LARGE SCALE GENOMIC DNA]</scope>
    <source>
        <strain evidence="12 13">So ceGT47</strain>
    </source>
</reference>
<dbReference type="InterPro" id="IPR001719">
    <property type="entry name" value="AP_endonuc_2"/>
</dbReference>
<dbReference type="GO" id="GO:0006284">
    <property type="term" value="P:base-excision repair"/>
    <property type="evidence" value="ECO:0007669"/>
    <property type="project" value="TreeGrafter"/>
</dbReference>
<dbReference type="EC" id="3.1.21.2" evidence="9"/>
<dbReference type="FunFam" id="3.20.20.150:FF:000001">
    <property type="entry name" value="Probable endonuclease 4"/>
    <property type="match status" value="1"/>
</dbReference>
<dbReference type="PROSITE" id="PS51432">
    <property type="entry name" value="AP_NUCLEASE_F2_4"/>
    <property type="match status" value="1"/>
</dbReference>
<keyword evidence="5 9" id="KW-0227">DNA damage</keyword>
<evidence type="ECO:0000256" key="8">
    <source>
        <dbReference type="ARBA" id="ARBA00023204"/>
    </source>
</evidence>